<evidence type="ECO:0000313" key="5">
    <source>
        <dbReference type="EMBL" id="OIQ89197.1"/>
    </source>
</evidence>
<dbReference type="InterPro" id="IPR016181">
    <property type="entry name" value="Acyl_CoA_acyltransferase"/>
</dbReference>
<dbReference type="GO" id="GO:0030163">
    <property type="term" value="P:protein catabolic process"/>
    <property type="evidence" value="ECO:0007669"/>
    <property type="project" value="InterPro"/>
</dbReference>
<dbReference type="HAMAP" id="MF_00688">
    <property type="entry name" value="Leu_Phe_trans"/>
    <property type="match status" value="1"/>
</dbReference>
<dbReference type="PANTHER" id="PTHR30098">
    <property type="entry name" value="LEUCYL/PHENYLALANYL-TRNA--PROTEIN TRANSFERASE"/>
    <property type="match status" value="1"/>
</dbReference>
<protein>
    <submittedName>
        <fullName evidence="5">Leucyl/phenylalanyl-tRNA--protein transferase</fullName>
        <ecNumber evidence="5">2.3.2.6</ecNumber>
    </submittedName>
</protein>
<evidence type="ECO:0000256" key="4">
    <source>
        <dbReference type="SAM" id="MobiDB-lite"/>
    </source>
</evidence>
<dbReference type="PANTHER" id="PTHR30098:SF2">
    <property type="entry name" value="LEUCYL_PHENYLALANYL-TRNA--PROTEIN TRANSFERASE"/>
    <property type="match status" value="1"/>
</dbReference>
<evidence type="ECO:0000256" key="2">
    <source>
        <dbReference type="ARBA" id="ARBA00022679"/>
    </source>
</evidence>
<name>A0A1J5RM30_9ZZZZ</name>
<keyword evidence="1" id="KW-0963">Cytoplasm</keyword>
<evidence type="ECO:0000256" key="1">
    <source>
        <dbReference type="ARBA" id="ARBA00022490"/>
    </source>
</evidence>
<organism evidence="5">
    <name type="scientific">mine drainage metagenome</name>
    <dbReference type="NCBI Taxonomy" id="410659"/>
    <lineage>
        <taxon>unclassified sequences</taxon>
        <taxon>metagenomes</taxon>
        <taxon>ecological metagenomes</taxon>
    </lineage>
</organism>
<accession>A0A1J5RM30</accession>
<comment type="caution">
    <text evidence="5">The sequence shown here is derived from an EMBL/GenBank/DDBJ whole genome shotgun (WGS) entry which is preliminary data.</text>
</comment>
<gene>
    <name evidence="5" type="primary">aat_7</name>
    <name evidence="5" type="ORF">GALL_288960</name>
</gene>
<dbReference type="AlphaFoldDB" id="A0A1J5RM30"/>
<dbReference type="SUPFAM" id="SSF55729">
    <property type="entry name" value="Acyl-CoA N-acyltransferases (Nat)"/>
    <property type="match status" value="1"/>
</dbReference>
<dbReference type="GO" id="GO:0008914">
    <property type="term" value="F:leucyl-tRNA--protein transferase activity"/>
    <property type="evidence" value="ECO:0007669"/>
    <property type="project" value="UniProtKB-EC"/>
</dbReference>
<sequence length="248" mass="27835">MTWTLARLRPGDRFPPPEQALPNDAPYPGLLAVGGRVDAKTLQAAYAQGVFPWFGADEPPLWWTPDPRMVLVPAELKVRRSLRQSARRHLREARLALRTDSDFRAVMQACAAPRRDTEQTWIVPAIVDAYCALHAQGLAHSFELWRDDELVAGLYCVSLGGMVFGESMFTRVDDGSKLLLMALCGFCLRHGIGPIDCQQQTAHLANMGARPWPRDAFMRALEQSSLAQGPASWQYDWSQFQRDCAPWL</sequence>
<dbReference type="Gene3D" id="3.40.630.70">
    <property type="entry name" value="Leucyl/phenylalanyl-tRNA-protein transferase, C-terminal domain"/>
    <property type="match status" value="1"/>
</dbReference>
<dbReference type="Gene3D" id="3.30.70.3550">
    <property type="entry name" value="Leucyl/phenylalanyl-tRNA-protein transferase, N-terminal domain"/>
    <property type="match status" value="1"/>
</dbReference>
<keyword evidence="3 5" id="KW-0012">Acyltransferase</keyword>
<proteinExistence type="inferred from homology"/>
<dbReference type="EC" id="2.3.2.6" evidence="5"/>
<evidence type="ECO:0000256" key="3">
    <source>
        <dbReference type="ARBA" id="ARBA00023315"/>
    </source>
</evidence>
<dbReference type="Pfam" id="PF03588">
    <property type="entry name" value="Leu_Phe_trans"/>
    <property type="match status" value="1"/>
</dbReference>
<keyword evidence="2 5" id="KW-0808">Transferase</keyword>
<dbReference type="InterPro" id="IPR042221">
    <property type="entry name" value="Leu/Phe-tRNA_Trfase_N"/>
</dbReference>
<dbReference type="InterPro" id="IPR042203">
    <property type="entry name" value="Leu/Phe-tRNA_Trfase_C"/>
</dbReference>
<reference evidence="5" key="1">
    <citation type="submission" date="2016-10" db="EMBL/GenBank/DDBJ databases">
        <title>Sequence of Gallionella enrichment culture.</title>
        <authorList>
            <person name="Poehlein A."/>
            <person name="Muehling M."/>
            <person name="Daniel R."/>
        </authorList>
    </citation>
    <scope>NUCLEOTIDE SEQUENCE</scope>
</reference>
<dbReference type="NCBIfam" id="TIGR00667">
    <property type="entry name" value="aat"/>
    <property type="match status" value="1"/>
</dbReference>
<feature type="region of interest" description="Disordered" evidence="4">
    <location>
        <begin position="1"/>
        <end position="22"/>
    </location>
</feature>
<dbReference type="InterPro" id="IPR004616">
    <property type="entry name" value="Leu/Phe-tRNA_Trfase"/>
</dbReference>
<dbReference type="GO" id="GO:0005737">
    <property type="term" value="C:cytoplasm"/>
    <property type="evidence" value="ECO:0007669"/>
    <property type="project" value="TreeGrafter"/>
</dbReference>
<dbReference type="EMBL" id="MLJW01000339">
    <property type="protein sequence ID" value="OIQ89197.1"/>
    <property type="molecule type" value="Genomic_DNA"/>
</dbReference>